<evidence type="ECO:0000313" key="2">
    <source>
        <dbReference type="EMBL" id="MDQ0164105.1"/>
    </source>
</evidence>
<feature type="chain" id="PRO_5047099995" evidence="1">
    <location>
        <begin position="24"/>
        <end position="44"/>
    </location>
</feature>
<feature type="signal peptide" evidence="1">
    <location>
        <begin position="1"/>
        <end position="23"/>
    </location>
</feature>
<proteinExistence type="predicted"/>
<gene>
    <name evidence="2" type="ORF">J2S11_000004</name>
</gene>
<dbReference type="EMBL" id="JAUSTY010000001">
    <property type="protein sequence ID" value="MDQ0164105.1"/>
    <property type="molecule type" value="Genomic_DNA"/>
</dbReference>
<sequence>MKKLLAGIFTLALVLSLGTGALAQDNSIACIPHGNDCIFPPVRP</sequence>
<accession>A0ABT9VT97</accession>
<reference evidence="2 3" key="1">
    <citation type="submission" date="2023-07" db="EMBL/GenBank/DDBJ databases">
        <title>Genomic Encyclopedia of Type Strains, Phase IV (KMG-IV): sequencing the most valuable type-strain genomes for metagenomic binning, comparative biology and taxonomic classification.</title>
        <authorList>
            <person name="Goeker M."/>
        </authorList>
    </citation>
    <scope>NUCLEOTIDE SEQUENCE [LARGE SCALE GENOMIC DNA]</scope>
    <source>
        <strain evidence="2 3">DSM 12751</strain>
    </source>
</reference>
<keyword evidence="1" id="KW-0732">Signal</keyword>
<name>A0ABT9VT97_9BACI</name>
<keyword evidence="3" id="KW-1185">Reference proteome</keyword>
<dbReference type="RefSeq" id="WP_307389229.1">
    <property type="nucleotide sequence ID" value="NZ_BAAADK010000009.1"/>
</dbReference>
<dbReference type="Proteomes" id="UP001235840">
    <property type="component" value="Unassembled WGS sequence"/>
</dbReference>
<protein>
    <submittedName>
        <fullName evidence="2">Uncharacterized protein</fullName>
    </submittedName>
</protein>
<evidence type="ECO:0000313" key="3">
    <source>
        <dbReference type="Proteomes" id="UP001235840"/>
    </source>
</evidence>
<evidence type="ECO:0000256" key="1">
    <source>
        <dbReference type="SAM" id="SignalP"/>
    </source>
</evidence>
<organism evidence="2 3">
    <name type="scientific">Caldalkalibacillus horti</name>
    <dbReference type="NCBI Taxonomy" id="77523"/>
    <lineage>
        <taxon>Bacteria</taxon>
        <taxon>Bacillati</taxon>
        <taxon>Bacillota</taxon>
        <taxon>Bacilli</taxon>
        <taxon>Bacillales</taxon>
        <taxon>Bacillaceae</taxon>
        <taxon>Caldalkalibacillus</taxon>
    </lineage>
</organism>
<comment type="caution">
    <text evidence="2">The sequence shown here is derived from an EMBL/GenBank/DDBJ whole genome shotgun (WGS) entry which is preliminary data.</text>
</comment>